<protein>
    <submittedName>
        <fullName evidence="1">Uncharacterized protein</fullName>
    </submittedName>
</protein>
<dbReference type="AlphaFoldDB" id="A0A8T0G2R5"/>
<name>A0A8T0G2R5_CERPU</name>
<reference evidence="1" key="1">
    <citation type="submission" date="2020-06" db="EMBL/GenBank/DDBJ databases">
        <title>WGS assembly of Ceratodon purpureus strain R40.</title>
        <authorList>
            <person name="Carey S.B."/>
            <person name="Jenkins J."/>
            <person name="Shu S."/>
            <person name="Lovell J.T."/>
            <person name="Sreedasyam A."/>
            <person name="Maumus F."/>
            <person name="Tiley G.P."/>
            <person name="Fernandez-Pozo N."/>
            <person name="Barry K."/>
            <person name="Chen C."/>
            <person name="Wang M."/>
            <person name="Lipzen A."/>
            <person name="Daum C."/>
            <person name="Saski C.A."/>
            <person name="Payton A.C."/>
            <person name="Mcbreen J.C."/>
            <person name="Conrad R.E."/>
            <person name="Kollar L.M."/>
            <person name="Olsson S."/>
            <person name="Huttunen S."/>
            <person name="Landis J.B."/>
            <person name="Wickett N.J."/>
            <person name="Johnson M.G."/>
            <person name="Rensing S.A."/>
            <person name="Grimwood J."/>
            <person name="Schmutz J."/>
            <person name="Mcdaniel S.F."/>
        </authorList>
    </citation>
    <scope>NUCLEOTIDE SEQUENCE</scope>
    <source>
        <strain evidence="1">R40</strain>
    </source>
</reference>
<organism evidence="1 2">
    <name type="scientific">Ceratodon purpureus</name>
    <name type="common">Fire moss</name>
    <name type="synonym">Dicranum purpureum</name>
    <dbReference type="NCBI Taxonomy" id="3225"/>
    <lineage>
        <taxon>Eukaryota</taxon>
        <taxon>Viridiplantae</taxon>
        <taxon>Streptophyta</taxon>
        <taxon>Embryophyta</taxon>
        <taxon>Bryophyta</taxon>
        <taxon>Bryophytina</taxon>
        <taxon>Bryopsida</taxon>
        <taxon>Dicranidae</taxon>
        <taxon>Pseudoditrichales</taxon>
        <taxon>Ditrichaceae</taxon>
        <taxon>Ceratodon</taxon>
    </lineage>
</organism>
<evidence type="ECO:0000313" key="2">
    <source>
        <dbReference type="Proteomes" id="UP000822688"/>
    </source>
</evidence>
<proteinExistence type="predicted"/>
<keyword evidence="2" id="KW-1185">Reference proteome</keyword>
<dbReference type="EMBL" id="CM026433">
    <property type="protein sequence ID" value="KAG0553606.1"/>
    <property type="molecule type" value="Genomic_DNA"/>
</dbReference>
<gene>
    <name evidence="1" type="ORF">KC19_12G024800</name>
</gene>
<accession>A0A8T0G2R5</accession>
<evidence type="ECO:0000313" key="1">
    <source>
        <dbReference type="EMBL" id="KAG0553606.1"/>
    </source>
</evidence>
<comment type="caution">
    <text evidence="1">The sequence shown here is derived from an EMBL/GenBank/DDBJ whole genome shotgun (WGS) entry which is preliminary data.</text>
</comment>
<dbReference type="Proteomes" id="UP000822688">
    <property type="component" value="Chromosome 12"/>
</dbReference>
<sequence length="338" mass="37946">MRLFEVSDGFAGLVPRKEQFYNSVTVPDGVIVPIKDAISWQIYPRHRWVYNKLLICETQGVPHGPHGSVPFQFPIFSKPIYNMNGMGTGSRLISNLRDYDAAIEPGYMWMPLFEGRHLSTDVALAHGVPCWWQHTTGVPGKQCTFDYWIIHAEPEPAVEEYLTAWIAKHLQGFSGVVNLETIGGRIIECHLRMTSQWPDLNGPGWLKAVVDLYAYGLWEFGTNRQQRVGYSVVLFANHGKSWSIDRNAVKALLPAAGVTSIQLTFEDEACPEGGTRLAIINCWNLEAGLTRPRSTYSWATSEIQHCSPSEGATSMWASSGWVFRRGPIRCLPSFAEEQ</sequence>